<evidence type="ECO:0000256" key="1">
    <source>
        <dbReference type="SAM" id="SignalP"/>
    </source>
</evidence>
<gene>
    <name evidence="3" type="ORF">BN8_03297</name>
</gene>
<dbReference type="InterPro" id="IPR018247">
    <property type="entry name" value="EF_Hand_1_Ca_BS"/>
</dbReference>
<reference evidence="3 4" key="1">
    <citation type="journal article" date="2012" name="J. Bacteriol.">
        <title>Genome Sequence of the Filamentous Bacterium Fibrisoma limi BUZ 3T.</title>
        <authorList>
            <person name="Filippini M."/>
            <person name="Qi W."/>
            <person name="Jaenicke S."/>
            <person name="Goesmann A."/>
            <person name="Smits T.H."/>
            <person name="Bagheri H.C."/>
        </authorList>
    </citation>
    <scope>NUCLEOTIDE SEQUENCE [LARGE SCALE GENOMIC DNA]</scope>
    <source>
        <strain evidence="4">BUZ 3T</strain>
    </source>
</reference>
<feature type="domain" description="Peptidase C14 caspase" evidence="2">
    <location>
        <begin position="28"/>
        <end position="254"/>
    </location>
</feature>
<accession>I2GJS8</accession>
<evidence type="ECO:0000259" key="2">
    <source>
        <dbReference type="Pfam" id="PF00656"/>
    </source>
</evidence>
<keyword evidence="4" id="KW-1185">Reference proteome</keyword>
<dbReference type="InterPro" id="IPR052039">
    <property type="entry name" value="Caspase-related_regulators"/>
</dbReference>
<dbReference type="STRING" id="1185876.BN8_03297"/>
<comment type="caution">
    <text evidence="3">The sequence shown here is derived from an EMBL/GenBank/DDBJ whole genome shotgun (WGS) entry which is preliminary data.</text>
</comment>
<feature type="signal peptide" evidence="1">
    <location>
        <begin position="1"/>
        <end position="23"/>
    </location>
</feature>
<dbReference type="GO" id="GO:0004197">
    <property type="term" value="F:cysteine-type endopeptidase activity"/>
    <property type="evidence" value="ECO:0007669"/>
    <property type="project" value="InterPro"/>
</dbReference>
<dbReference type="EMBL" id="CAIT01000006">
    <property type="protein sequence ID" value="CCH54153.1"/>
    <property type="molecule type" value="Genomic_DNA"/>
</dbReference>
<dbReference type="Proteomes" id="UP000009309">
    <property type="component" value="Unassembled WGS sequence"/>
</dbReference>
<keyword evidence="1" id="KW-0732">Signal</keyword>
<dbReference type="eggNOG" id="COG4249">
    <property type="taxonomic scope" value="Bacteria"/>
</dbReference>
<dbReference type="PANTHER" id="PTHR22576">
    <property type="entry name" value="MUCOSA ASSOCIATED LYMPHOID TISSUE LYMPHOMA TRANSLOCATION PROTEIN 1/PARACASPASE"/>
    <property type="match status" value="1"/>
</dbReference>
<dbReference type="GO" id="GO:0006508">
    <property type="term" value="P:proteolysis"/>
    <property type="evidence" value="ECO:0007669"/>
    <property type="project" value="InterPro"/>
</dbReference>
<evidence type="ECO:0000313" key="3">
    <source>
        <dbReference type="EMBL" id="CCH54153.1"/>
    </source>
</evidence>
<dbReference type="InterPro" id="IPR011600">
    <property type="entry name" value="Pept_C14_caspase"/>
</dbReference>
<sequence length="264" mass="28937">MTNMLVRCLVIFVAWVVSHTAVAQGQTYAVIIGISDYEALTYRSGDLRFADRDARQMVTFLRSKQGGNVPVSHIRLLTNRQATRANIQRALTVFQQAKAGDRVILYFSGHGLSDSFVPFDVKANSVTSLLTHRDIKSAFHASKATTKLCVADACMSGGMTRPQADSKIVARTLAGRVSDGSNVAMLLASRSTESAVEARRLEGGVFTHYLLQGLNGRADHNADGIVSIRELHQYVSPLVRKMTRGRQAPVFYGRFSDNLALAYL</sequence>
<evidence type="ECO:0000313" key="4">
    <source>
        <dbReference type="Proteomes" id="UP000009309"/>
    </source>
</evidence>
<feature type="chain" id="PRO_5003659509" evidence="1">
    <location>
        <begin position="24"/>
        <end position="264"/>
    </location>
</feature>
<organism evidence="3 4">
    <name type="scientific">Fibrisoma limi BUZ 3</name>
    <dbReference type="NCBI Taxonomy" id="1185876"/>
    <lineage>
        <taxon>Bacteria</taxon>
        <taxon>Pseudomonadati</taxon>
        <taxon>Bacteroidota</taxon>
        <taxon>Cytophagia</taxon>
        <taxon>Cytophagales</taxon>
        <taxon>Spirosomataceae</taxon>
        <taxon>Fibrisoma</taxon>
    </lineage>
</organism>
<dbReference type="AlphaFoldDB" id="I2GJS8"/>
<dbReference type="Pfam" id="PF00656">
    <property type="entry name" value="Peptidase_C14"/>
    <property type="match status" value="1"/>
</dbReference>
<protein>
    <submittedName>
        <fullName evidence="3">Peptidase C14 caspase catalytic subunit p20</fullName>
    </submittedName>
</protein>
<name>I2GJS8_9BACT</name>
<dbReference type="InterPro" id="IPR029030">
    <property type="entry name" value="Caspase-like_dom_sf"/>
</dbReference>
<proteinExistence type="predicted"/>
<dbReference type="PANTHER" id="PTHR22576:SF37">
    <property type="entry name" value="MUCOSA-ASSOCIATED LYMPHOID TISSUE LYMPHOMA TRANSLOCATION PROTEIN 1"/>
    <property type="match status" value="1"/>
</dbReference>
<dbReference type="PROSITE" id="PS00018">
    <property type="entry name" value="EF_HAND_1"/>
    <property type="match status" value="1"/>
</dbReference>
<dbReference type="SUPFAM" id="SSF52129">
    <property type="entry name" value="Caspase-like"/>
    <property type="match status" value="1"/>
</dbReference>
<dbReference type="Gene3D" id="3.40.50.1460">
    <property type="match status" value="1"/>
</dbReference>